<feature type="active site" evidence="5">
    <location>
        <position position="37"/>
    </location>
</feature>
<evidence type="ECO:0000256" key="1">
    <source>
        <dbReference type="ARBA" id="ARBA00005614"/>
    </source>
</evidence>
<evidence type="ECO:0000256" key="3">
    <source>
        <dbReference type="ARBA" id="ARBA00015991"/>
    </source>
</evidence>
<dbReference type="InterPro" id="IPR001792">
    <property type="entry name" value="Acylphosphatase-like_dom"/>
</dbReference>
<dbReference type="NCBIfam" id="NF010995">
    <property type="entry name" value="PRK14420.1"/>
    <property type="match status" value="1"/>
</dbReference>
<dbReference type="PANTHER" id="PTHR47268:SF4">
    <property type="entry name" value="ACYLPHOSPHATASE"/>
    <property type="match status" value="1"/>
</dbReference>
<gene>
    <name evidence="9" type="ORF">EDD69_11469</name>
</gene>
<dbReference type="InterPro" id="IPR036046">
    <property type="entry name" value="Acylphosphatase-like_dom_sf"/>
</dbReference>
<dbReference type="PROSITE" id="PS00150">
    <property type="entry name" value="ACYLPHOSPHATASE_1"/>
    <property type="match status" value="1"/>
</dbReference>
<dbReference type="GO" id="GO:0003998">
    <property type="term" value="F:acylphosphatase activity"/>
    <property type="evidence" value="ECO:0007669"/>
    <property type="project" value="UniProtKB-EC"/>
</dbReference>
<feature type="domain" description="Acylphosphatase-like" evidence="8">
    <location>
        <begin position="4"/>
        <end position="91"/>
    </location>
</feature>
<evidence type="ECO:0000256" key="7">
    <source>
        <dbReference type="RuleBase" id="RU004168"/>
    </source>
</evidence>
<keyword evidence="5 6" id="KW-0378">Hydrolase</keyword>
<evidence type="ECO:0000313" key="9">
    <source>
        <dbReference type="EMBL" id="TCL46810.1"/>
    </source>
</evidence>
<dbReference type="InterPro" id="IPR020456">
    <property type="entry name" value="Acylphosphatase"/>
</dbReference>
<comment type="catalytic activity">
    <reaction evidence="4 5 6">
        <text>an acyl phosphate + H2O = a carboxylate + phosphate + H(+)</text>
        <dbReference type="Rhea" id="RHEA:14965"/>
        <dbReference type="ChEBI" id="CHEBI:15377"/>
        <dbReference type="ChEBI" id="CHEBI:15378"/>
        <dbReference type="ChEBI" id="CHEBI:29067"/>
        <dbReference type="ChEBI" id="CHEBI:43474"/>
        <dbReference type="ChEBI" id="CHEBI:59918"/>
        <dbReference type="EC" id="3.6.1.7"/>
    </reaction>
</comment>
<protein>
    <recommendedName>
        <fullName evidence="3 5">Acylphosphatase</fullName>
        <ecNumber evidence="2 5">3.6.1.7</ecNumber>
    </recommendedName>
</protein>
<evidence type="ECO:0000259" key="8">
    <source>
        <dbReference type="PROSITE" id="PS51160"/>
    </source>
</evidence>
<dbReference type="PANTHER" id="PTHR47268">
    <property type="entry name" value="ACYLPHOSPHATASE"/>
    <property type="match status" value="1"/>
</dbReference>
<dbReference type="PROSITE" id="PS00151">
    <property type="entry name" value="ACYLPHOSPHATASE_2"/>
    <property type="match status" value="1"/>
</dbReference>
<comment type="similarity">
    <text evidence="1 7">Belongs to the acylphosphatase family.</text>
</comment>
<sequence length="91" mass="10649">MVIRYHVFVDGRVQGVGFRYFTQHEAIKRNLTGWVRNLEDGRVELQVQGDAEKVEQFVQQIKKGSPFSRVEKVDIHSISPVQNEKGYRILY</sequence>
<organism evidence="9 10">
    <name type="scientific">Thermolongibacillus altinsuensis</name>
    <dbReference type="NCBI Taxonomy" id="575256"/>
    <lineage>
        <taxon>Bacteria</taxon>
        <taxon>Bacillati</taxon>
        <taxon>Bacillota</taxon>
        <taxon>Bacilli</taxon>
        <taxon>Bacillales</taxon>
        <taxon>Anoxybacillaceae</taxon>
        <taxon>Thermolongibacillus</taxon>
    </lineage>
</organism>
<dbReference type="AlphaFoldDB" id="A0A4R1QCM7"/>
<dbReference type="SUPFAM" id="SSF54975">
    <property type="entry name" value="Acylphosphatase/BLUF domain-like"/>
    <property type="match status" value="1"/>
</dbReference>
<dbReference type="EMBL" id="SLUL01000014">
    <property type="protein sequence ID" value="TCL46810.1"/>
    <property type="molecule type" value="Genomic_DNA"/>
</dbReference>
<evidence type="ECO:0000256" key="5">
    <source>
        <dbReference type="PROSITE-ProRule" id="PRU00520"/>
    </source>
</evidence>
<reference evidence="9 10" key="1">
    <citation type="submission" date="2019-03" db="EMBL/GenBank/DDBJ databases">
        <title>Genomic Encyclopedia of Type Strains, Phase IV (KMG-IV): sequencing the most valuable type-strain genomes for metagenomic binning, comparative biology and taxonomic classification.</title>
        <authorList>
            <person name="Goeker M."/>
        </authorList>
    </citation>
    <scope>NUCLEOTIDE SEQUENCE [LARGE SCALE GENOMIC DNA]</scope>
    <source>
        <strain evidence="9 10">DSM 24979</strain>
    </source>
</reference>
<evidence type="ECO:0000256" key="2">
    <source>
        <dbReference type="ARBA" id="ARBA00012150"/>
    </source>
</evidence>
<proteinExistence type="inferred from homology"/>
<evidence type="ECO:0000256" key="4">
    <source>
        <dbReference type="ARBA" id="ARBA00047645"/>
    </source>
</evidence>
<keyword evidence="10" id="KW-1185">Reference proteome</keyword>
<evidence type="ECO:0000256" key="6">
    <source>
        <dbReference type="RuleBase" id="RU000553"/>
    </source>
</evidence>
<dbReference type="PRINTS" id="PR00112">
    <property type="entry name" value="ACYLPHPHTASE"/>
</dbReference>
<dbReference type="EC" id="3.6.1.7" evidence="2 5"/>
<dbReference type="Proteomes" id="UP000295658">
    <property type="component" value="Unassembled WGS sequence"/>
</dbReference>
<evidence type="ECO:0000313" key="10">
    <source>
        <dbReference type="Proteomes" id="UP000295658"/>
    </source>
</evidence>
<comment type="caution">
    <text evidence="9">The sequence shown here is derived from an EMBL/GenBank/DDBJ whole genome shotgun (WGS) entry which is preliminary data.</text>
</comment>
<feature type="active site" evidence="5">
    <location>
        <position position="19"/>
    </location>
</feature>
<name>A0A4R1QCM7_9BACL</name>
<dbReference type="Gene3D" id="3.30.70.100">
    <property type="match status" value="1"/>
</dbReference>
<dbReference type="InterPro" id="IPR017968">
    <property type="entry name" value="Acylphosphatase_CS"/>
</dbReference>
<accession>A0A4R1QCM7</accession>
<dbReference type="PROSITE" id="PS51160">
    <property type="entry name" value="ACYLPHOSPHATASE_3"/>
    <property type="match status" value="1"/>
</dbReference>
<dbReference type="Pfam" id="PF00708">
    <property type="entry name" value="Acylphosphatase"/>
    <property type="match status" value="1"/>
</dbReference>